<dbReference type="RefSeq" id="WP_057777458.1">
    <property type="nucleotide sequence ID" value="NZ_AYYY01000006.1"/>
</dbReference>
<keyword evidence="2" id="KW-1185">Reference proteome</keyword>
<reference evidence="1 2" key="1">
    <citation type="journal article" date="2015" name="Genome Announc.">
        <title>Expanding the biotechnology potential of lactobacilli through comparative genomics of 213 strains and associated genera.</title>
        <authorList>
            <person name="Sun Z."/>
            <person name="Harris H.M."/>
            <person name="McCann A."/>
            <person name="Guo C."/>
            <person name="Argimon S."/>
            <person name="Zhang W."/>
            <person name="Yang X."/>
            <person name="Jeffery I.B."/>
            <person name="Cooney J.C."/>
            <person name="Kagawa T.F."/>
            <person name="Liu W."/>
            <person name="Song Y."/>
            <person name="Salvetti E."/>
            <person name="Wrobel A."/>
            <person name="Rasinkangas P."/>
            <person name="Parkhill J."/>
            <person name="Rea M.C."/>
            <person name="O'Sullivan O."/>
            <person name="Ritari J."/>
            <person name="Douillard F.P."/>
            <person name="Paul Ross R."/>
            <person name="Yang R."/>
            <person name="Briner A.E."/>
            <person name="Felis G.E."/>
            <person name="de Vos W.M."/>
            <person name="Barrangou R."/>
            <person name="Klaenhammer T.R."/>
            <person name="Caufield P.W."/>
            <person name="Cui Y."/>
            <person name="Zhang H."/>
            <person name="O'Toole P.W."/>
        </authorList>
    </citation>
    <scope>NUCLEOTIDE SEQUENCE [LARGE SCALE GENOMIC DNA]</scope>
    <source>
        <strain evidence="1 2">DSM 20634</strain>
    </source>
</reference>
<accession>A0A0R2AES8</accession>
<evidence type="ECO:0000313" key="2">
    <source>
        <dbReference type="Proteomes" id="UP000051733"/>
    </source>
</evidence>
<dbReference type="AlphaFoldDB" id="A0A0R2AES8"/>
<proteinExistence type="predicted"/>
<comment type="caution">
    <text evidence="1">The sequence shown here is derived from an EMBL/GenBank/DDBJ whole genome shotgun (WGS) entry which is preliminary data.</text>
</comment>
<evidence type="ECO:0000313" key="1">
    <source>
        <dbReference type="EMBL" id="KRM62361.1"/>
    </source>
</evidence>
<dbReference type="STRING" id="1423813.FC26_GL002425"/>
<dbReference type="PATRIC" id="fig|1423813.3.peg.2472"/>
<dbReference type="OrthoDB" id="2146119at2"/>
<dbReference type="Proteomes" id="UP000051733">
    <property type="component" value="Unassembled WGS sequence"/>
</dbReference>
<organism evidence="1 2">
    <name type="scientific">Paucilactobacillus vaccinostercus DSM 20634</name>
    <dbReference type="NCBI Taxonomy" id="1423813"/>
    <lineage>
        <taxon>Bacteria</taxon>
        <taxon>Bacillati</taxon>
        <taxon>Bacillota</taxon>
        <taxon>Bacilli</taxon>
        <taxon>Lactobacillales</taxon>
        <taxon>Lactobacillaceae</taxon>
        <taxon>Paucilactobacillus</taxon>
    </lineage>
</organism>
<dbReference type="EMBL" id="AYYY01000006">
    <property type="protein sequence ID" value="KRM62361.1"/>
    <property type="molecule type" value="Genomic_DNA"/>
</dbReference>
<sequence>MLLIVIICLAIIIAVLVYEVIRREITKHATLIVRNDAQRNTDQAMKEAVKSLVTHQIVRPNEIDFGESQTVADVWGKGVMAFEYVLHSDLVEKVDLKQVHQVLNQGLAQYENDHQISRVPKAQEAFLVTDAWVYEQQLHIDVAYIINDATYQYIYDLKKIS</sequence>
<gene>
    <name evidence="1" type="ORF">FC26_GL002425</name>
</gene>
<protein>
    <submittedName>
        <fullName evidence="1">Uncharacterized protein</fullName>
    </submittedName>
</protein>
<name>A0A0R2AES8_9LACO</name>